<feature type="region of interest" description="Disordered" evidence="1">
    <location>
        <begin position="178"/>
        <end position="210"/>
    </location>
</feature>
<feature type="signal peptide" evidence="2">
    <location>
        <begin position="1"/>
        <end position="17"/>
    </location>
</feature>
<dbReference type="KEGG" id="cpyr:CYJ47_05335"/>
<reference evidence="3" key="2">
    <citation type="submission" date="2023-10" db="EMBL/GenBank/DDBJ databases">
        <authorList>
            <person name="Choi B."/>
        </authorList>
    </citation>
    <scope>NUCLEOTIDE SEQUENCE</scope>
    <source>
        <strain evidence="3">UMB0763</strain>
    </source>
</reference>
<dbReference type="AlphaFoldDB" id="A0AAF0YZ12"/>
<protein>
    <submittedName>
        <fullName evidence="3">Copper chaperone PCu(A)C</fullName>
    </submittedName>
</protein>
<dbReference type="InterPro" id="IPR058248">
    <property type="entry name" value="Lxx211020-like"/>
</dbReference>
<dbReference type="PROSITE" id="PS51257">
    <property type="entry name" value="PROKAR_LIPOPROTEIN"/>
    <property type="match status" value="1"/>
</dbReference>
<gene>
    <name evidence="3" type="ORF">CYJ47_05335</name>
</gene>
<dbReference type="RefSeq" id="WP_016457637.1">
    <property type="nucleotide sequence ID" value="NZ_CAUPGZ010000004.1"/>
</dbReference>
<dbReference type="PANTHER" id="PTHR36302:SF1">
    <property type="entry name" value="COPPER CHAPERONE PCU(A)C"/>
    <property type="match status" value="1"/>
</dbReference>
<organism evidence="3 4">
    <name type="scientific">Corynebacterium pyruviciproducens</name>
    <dbReference type="NCBI Taxonomy" id="598660"/>
    <lineage>
        <taxon>Bacteria</taxon>
        <taxon>Bacillati</taxon>
        <taxon>Actinomycetota</taxon>
        <taxon>Actinomycetes</taxon>
        <taxon>Mycobacteriales</taxon>
        <taxon>Corynebacteriaceae</taxon>
        <taxon>Corynebacterium</taxon>
    </lineage>
</organism>
<dbReference type="Proteomes" id="UP000234560">
    <property type="component" value="Chromosome"/>
</dbReference>
<proteinExistence type="predicted"/>
<dbReference type="EMBL" id="CP136958">
    <property type="protein sequence ID" value="WOT03180.1"/>
    <property type="molecule type" value="Genomic_DNA"/>
</dbReference>
<evidence type="ECO:0000256" key="1">
    <source>
        <dbReference type="SAM" id="MobiDB-lite"/>
    </source>
</evidence>
<dbReference type="Pfam" id="PF04314">
    <property type="entry name" value="PCuAC"/>
    <property type="match status" value="1"/>
</dbReference>
<evidence type="ECO:0000313" key="4">
    <source>
        <dbReference type="Proteomes" id="UP000234560"/>
    </source>
</evidence>
<dbReference type="InterPro" id="IPR036182">
    <property type="entry name" value="PCuAC_sf"/>
</dbReference>
<feature type="chain" id="PRO_5042096178" evidence="2">
    <location>
        <begin position="18"/>
        <end position="210"/>
    </location>
</feature>
<dbReference type="Gene3D" id="2.60.40.1890">
    <property type="entry name" value="PCu(A)C copper chaperone"/>
    <property type="match status" value="1"/>
</dbReference>
<evidence type="ECO:0000256" key="2">
    <source>
        <dbReference type="SAM" id="SignalP"/>
    </source>
</evidence>
<evidence type="ECO:0000313" key="3">
    <source>
        <dbReference type="EMBL" id="WOT03180.1"/>
    </source>
</evidence>
<accession>A0AAF0YZ12</accession>
<dbReference type="SUPFAM" id="SSF110087">
    <property type="entry name" value="DR1885-like metal-binding protein"/>
    <property type="match status" value="1"/>
</dbReference>
<keyword evidence="2" id="KW-0732">Signal</keyword>
<feature type="compositionally biased region" description="Basic and acidic residues" evidence="1">
    <location>
        <begin position="191"/>
        <end position="201"/>
    </location>
</feature>
<sequence>MKIQVSLVAVAMASALALTGCSSSSESASSTASETAATATSAAAESSSTKEKSAEALTLENAFVKAKPEGKDMTGIFGTFENTTDKDIHIVKVSGSLDAKMWQLHEMQGTTMVEMADGFTVPAGGSFEMAPGGAHAMLMGYTPEVAAGDAIDVTFEDADGNSYEFKDIPVRDIQSGIENYGPDGQVQGDNGMKDMNMDHDMSSMSEAPSK</sequence>
<dbReference type="InterPro" id="IPR007410">
    <property type="entry name" value="LpqE-like"/>
</dbReference>
<reference evidence="3" key="1">
    <citation type="submission" date="2017-12" db="EMBL/GenBank/DDBJ databases">
        <authorList>
            <person name="Thomas-White K."/>
            <person name="Wolfe A.J."/>
        </authorList>
    </citation>
    <scope>NUCLEOTIDE SEQUENCE</scope>
    <source>
        <strain evidence="3">UMB0763</strain>
    </source>
</reference>
<dbReference type="PANTHER" id="PTHR36302">
    <property type="entry name" value="BLR7088 PROTEIN"/>
    <property type="match status" value="1"/>
</dbReference>
<name>A0AAF0YZ12_9CORY</name>